<dbReference type="Proteomes" id="UP000007879">
    <property type="component" value="Unassembled WGS sequence"/>
</dbReference>
<dbReference type="RefSeq" id="XP_003384844.2">
    <property type="nucleotide sequence ID" value="XM_003384796.3"/>
</dbReference>
<evidence type="ECO:0000313" key="4">
    <source>
        <dbReference type="Proteomes" id="UP000007879"/>
    </source>
</evidence>
<evidence type="ECO:0000313" key="3">
    <source>
        <dbReference type="EnsemblMetazoa" id="XP_003384844.2"/>
    </source>
</evidence>
<evidence type="ECO:0000256" key="1">
    <source>
        <dbReference type="ARBA" id="ARBA00005254"/>
    </source>
</evidence>
<protein>
    <recommendedName>
        <fullName evidence="5">Enoyl-CoA hydratase</fullName>
    </recommendedName>
</protein>
<dbReference type="InterPro" id="IPR001753">
    <property type="entry name" value="Enoyl-CoA_hydra/iso"/>
</dbReference>
<evidence type="ECO:0000256" key="2">
    <source>
        <dbReference type="RuleBase" id="RU003707"/>
    </source>
</evidence>
<dbReference type="AlphaFoldDB" id="A0AAN0IC72"/>
<organism evidence="3 4">
    <name type="scientific">Amphimedon queenslandica</name>
    <name type="common">Sponge</name>
    <dbReference type="NCBI Taxonomy" id="400682"/>
    <lineage>
        <taxon>Eukaryota</taxon>
        <taxon>Metazoa</taxon>
        <taxon>Porifera</taxon>
        <taxon>Demospongiae</taxon>
        <taxon>Heteroscleromorpha</taxon>
        <taxon>Haplosclerida</taxon>
        <taxon>Niphatidae</taxon>
        <taxon>Amphimedon</taxon>
    </lineage>
</organism>
<dbReference type="PANTHER" id="PTHR43802:SF1">
    <property type="entry name" value="IP11341P-RELATED"/>
    <property type="match status" value="1"/>
</dbReference>
<dbReference type="PANTHER" id="PTHR43802">
    <property type="entry name" value="ENOYL-COA HYDRATASE"/>
    <property type="match status" value="1"/>
</dbReference>
<dbReference type="KEGG" id="aqu:100635602"/>
<dbReference type="CDD" id="cd06558">
    <property type="entry name" value="crotonase-like"/>
    <property type="match status" value="1"/>
</dbReference>
<dbReference type="GeneID" id="100635602"/>
<reference evidence="3" key="2">
    <citation type="submission" date="2024-06" db="UniProtKB">
        <authorList>
            <consortium name="EnsemblMetazoa"/>
        </authorList>
    </citation>
    <scope>IDENTIFICATION</scope>
</reference>
<keyword evidence="4" id="KW-1185">Reference proteome</keyword>
<dbReference type="NCBIfam" id="NF006108">
    <property type="entry name" value="PRK08259.1"/>
    <property type="match status" value="1"/>
</dbReference>
<comment type="similarity">
    <text evidence="1 2">Belongs to the enoyl-CoA hydratase/isomerase family.</text>
</comment>
<dbReference type="InterPro" id="IPR029045">
    <property type="entry name" value="ClpP/crotonase-like_dom_sf"/>
</dbReference>
<sequence length="283" mass="30759">MSHTQTRRGSLSHKMARFFGARFYCTNYIRTVDYDRVRLIEINRPSVRNAVNDTTAKELFTAFKDFEKNPALSVGILAGNGGNFCSGYDLKELASKDEAPALSSPFSVSSPAPMGPTRLCLSKPVIACLTGYAVAGGLELALWCDLRIAESNVILGMFNRRFGVPLIDGGTVRLPALIGLSRALDLILTVREVAAKEAHDIGLVNQIVPVGKGLEEALKLAQQIASFPQDCLLHDRQSAMQASLGQANNLKFEYETAEGLIKDAVKGARKFSQGFGRSGKRIH</sequence>
<dbReference type="Pfam" id="PF00378">
    <property type="entry name" value="ECH_1"/>
    <property type="match status" value="1"/>
</dbReference>
<proteinExistence type="inferred from homology"/>
<dbReference type="Gene3D" id="3.90.226.10">
    <property type="entry name" value="2-enoyl-CoA Hydratase, Chain A, domain 1"/>
    <property type="match status" value="1"/>
</dbReference>
<dbReference type="Gene3D" id="1.10.287.2460">
    <property type="match status" value="1"/>
</dbReference>
<accession>A0AAN0IC72</accession>
<dbReference type="EnsemblMetazoa" id="XM_003384796.3">
    <property type="protein sequence ID" value="XP_003384844.2"/>
    <property type="gene ID" value="LOC100635602"/>
</dbReference>
<dbReference type="PROSITE" id="PS00166">
    <property type="entry name" value="ENOYL_COA_HYDRATASE"/>
    <property type="match status" value="1"/>
</dbReference>
<evidence type="ECO:0008006" key="5">
    <source>
        <dbReference type="Google" id="ProtNLM"/>
    </source>
</evidence>
<dbReference type="InterPro" id="IPR018376">
    <property type="entry name" value="Enoyl-CoA_hyd/isom_CS"/>
</dbReference>
<dbReference type="SUPFAM" id="SSF52096">
    <property type="entry name" value="ClpP/crotonase"/>
    <property type="match status" value="1"/>
</dbReference>
<reference evidence="4" key="1">
    <citation type="journal article" date="2010" name="Nature">
        <title>The Amphimedon queenslandica genome and the evolution of animal complexity.</title>
        <authorList>
            <person name="Srivastava M."/>
            <person name="Simakov O."/>
            <person name="Chapman J."/>
            <person name="Fahey B."/>
            <person name="Gauthier M.E."/>
            <person name="Mitros T."/>
            <person name="Richards G.S."/>
            <person name="Conaco C."/>
            <person name="Dacre M."/>
            <person name="Hellsten U."/>
            <person name="Larroux C."/>
            <person name="Putnam N.H."/>
            <person name="Stanke M."/>
            <person name="Adamska M."/>
            <person name="Darling A."/>
            <person name="Degnan S.M."/>
            <person name="Oakley T.H."/>
            <person name="Plachetzki D.C."/>
            <person name="Zhai Y."/>
            <person name="Adamski M."/>
            <person name="Calcino A."/>
            <person name="Cummins S.F."/>
            <person name="Goodstein D.M."/>
            <person name="Harris C."/>
            <person name="Jackson D.J."/>
            <person name="Leys S.P."/>
            <person name="Shu S."/>
            <person name="Woodcroft B.J."/>
            <person name="Vervoort M."/>
            <person name="Kosik K.S."/>
            <person name="Manning G."/>
            <person name="Degnan B.M."/>
            <person name="Rokhsar D.S."/>
        </authorList>
    </citation>
    <scope>NUCLEOTIDE SEQUENCE [LARGE SCALE GENOMIC DNA]</scope>
</reference>
<name>A0AAN0IC72_AMPQE</name>
<dbReference type="GO" id="GO:0003824">
    <property type="term" value="F:catalytic activity"/>
    <property type="evidence" value="ECO:0007669"/>
    <property type="project" value="InterPro"/>
</dbReference>